<dbReference type="InterPro" id="IPR050464">
    <property type="entry name" value="Zeta_carotene_desat/Oxidored"/>
</dbReference>
<dbReference type="GO" id="GO:0016491">
    <property type="term" value="F:oxidoreductase activity"/>
    <property type="evidence" value="ECO:0007669"/>
    <property type="project" value="TreeGrafter"/>
</dbReference>
<dbReference type="EMBL" id="MU251268">
    <property type="protein sequence ID" value="KAG9251411.1"/>
    <property type="molecule type" value="Genomic_DNA"/>
</dbReference>
<dbReference type="PANTHER" id="PTHR42923:SF26">
    <property type="entry name" value="FMN REDUCTASE LOT6, PUTATIVE (AFU_ORTHOLOGUE AFUA_7G06600)-RELATED"/>
    <property type="match status" value="1"/>
</dbReference>
<organism evidence="2 3">
    <name type="scientific">Emericellopsis atlantica</name>
    <dbReference type="NCBI Taxonomy" id="2614577"/>
    <lineage>
        <taxon>Eukaryota</taxon>
        <taxon>Fungi</taxon>
        <taxon>Dikarya</taxon>
        <taxon>Ascomycota</taxon>
        <taxon>Pezizomycotina</taxon>
        <taxon>Sordariomycetes</taxon>
        <taxon>Hypocreomycetidae</taxon>
        <taxon>Hypocreales</taxon>
        <taxon>Bionectriaceae</taxon>
        <taxon>Emericellopsis</taxon>
    </lineage>
</organism>
<keyword evidence="1" id="KW-0732">Signal</keyword>
<dbReference type="Gene3D" id="1.10.405.20">
    <property type="match status" value="1"/>
</dbReference>
<dbReference type="PANTHER" id="PTHR42923">
    <property type="entry name" value="PROTOPORPHYRINOGEN OXIDASE"/>
    <property type="match status" value="1"/>
</dbReference>
<name>A0A9P7ZGC9_9HYPO</name>
<dbReference type="AlphaFoldDB" id="A0A9P7ZGC9"/>
<evidence type="ECO:0000313" key="2">
    <source>
        <dbReference type="EMBL" id="KAG9251411.1"/>
    </source>
</evidence>
<feature type="signal peptide" evidence="1">
    <location>
        <begin position="1"/>
        <end position="19"/>
    </location>
</feature>
<dbReference type="GeneID" id="70289635"/>
<protein>
    <submittedName>
        <fullName evidence="2">FAD dependent oxidoreductase</fullName>
    </submittedName>
</protein>
<gene>
    <name evidence="2" type="ORF">F5Z01DRAFT_279673</name>
</gene>
<dbReference type="InterPro" id="IPR036188">
    <property type="entry name" value="FAD/NAD-bd_sf"/>
</dbReference>
<dbReference type="SUPFAM" id="SSF51905">
    <property type="entry name" value="FAD/NAD(P)-binding domain"/>
    <property type="match status" value="1"/>
</dbReference>
<reference evidence="2" key="1">
    <citation type="journal article" date="2021" name="IMA Fungus">
        <title>Genomic characterization of three marine fungi, including Emericellopsis atlantica sp. nov. with signatures of a generalist lifestyle and marine biomass degradation.</title>
        <authorList>
            <person name="Hagestad O.C."/>
            <person name="Hou L."/>
            <person name="Andersen J.H."/>
            <person name="Hansen E.H."/>
            <person name="Altermark B."/>
            <person name="Li C."/>
            <person name="Kuhnert E."/>
            <person name="Cox R.J."/>
            <person name="Crous P.W."/>
            <person name="Spatafora J.W."/>
            <person name="Lail K."/>
            <person name="Amirebrahimi M."/>
            <person name="Lipzen A."/>
            <person name="Pangilinan J."/>
            <person name="Andreopoulos W."/>
            <person name="Hayes R.D."/>
            <person name="Ng V."/>
            <person name="Grigoriev I.V."/>
            <person name="Jackson S.A."/>
            <person name="Sutton T.D.S."/>
            <person name="Dobson A.D.W."/>
            <person name="Rama T."/>
        </authorList>
    </citation>
    <scope>NUCLEOTIDE SEQUENCE</scope>
    <source>
        <strain evidence="2">TS7</strain>
    </source>
</reference>
<proteinExistence type="predicted"/>
<dbReference type="Pfam" id="PF13450">
    <property type="entry name" value="NAD_binding_8"/>
    <property type="match status" value="1"/>
</dbReference>
<dbReference type="Proteomes" id="UP000887229">
    <property type="component" value="Unassembled WGS sequence"/>
</dbReference>
<accession>A0A9P7ZGC9</accession>
<comment type="caution">
    <text evidence="2">The sequence shown here is derived from an EMBL/GenBank/DDBJ whole genome shotgun (WGS) entry which is preliminary data.</text>
</comment>
<feature type="chain" id="PRO_5040177904" evidence="1">
    <location>
        <begin position="20"/>
        <end position="473"/>
    </location>
</feature>
<evidence type="ECO:0000256" key="1">
    <source>
        <dbReference type="SAM" id="SignalP"/>
    </source>
</evidence>
<evidence type="ECO:0000313" key="3">
    <source>
        <dbReference type="Proteomes" id="UP000887229"/>
    </source>
</evidence>
<dbReference type="Gene3D" id="3.30.70.1990">
    <property type="match status" value="1"/>
</dbReference>
<dbReference type="OrthoDB" id="68575at2759"/>
<dbReference type="Gene3D" id="3.50.50.60">
    <property type="entry name" value="FAD/NAD(P)-binding domain"/>
    <property type="match status" value="1"/>
</dbReference>
<dbReference type="RefSeq" id="XP_046115335.1">
    <property type="nucleotide sequence ID" value="XM_046258732.1"/>
</dbReference>
<sequence>MPRFTATAGLLALATLAAATEVKEVDVAVVGGGASGAYAAFRLQEDYGKSIALIEREQRLGGHVNSYRDPATGENYESGVVAFADIGNAADFFDRLGIERGPRGQPAVATTYYDFKTGEEVDYTPASLTSMVAAIERFLVPVEKYEPLFQGPGFFNFPAPEDIPEDLLLPFGEFLTKYDAEDAMPLIYSNTALGLGNVTNEVTLFALQAFGGANARGVVGRQPFFSLASGRVQDLYDAVGEVLGNSVLYGSNVASSKHTEKGVEVKVKDLETGKITKVLAKKLLIAIEPSKNNLAPFGIDETAREVLSKFHFSAVYTGIVDNAGLEEGRSYFNMPSAAAPDHSLILPEAPNTPRIDWLGPGHKFRITLVGEEGLSAQGAKDMLQADFSTLIKAGVIDSEADEKVSYVDFNTHGPMHARASAEDVRAGFIQDLYALQGRQSTWWTGGAWAPGFQTLLWQFDDVILPKIVEELEE</sequence>
<keyword evidence="3" id="KW-1185">Reference proteome</keyword>